<dbReference type="PANTHER" id="PTHR34299:SF1">
    <property type="entry name" value="DIACYLGLYCEROL KINASE"/>
    <property type="match status" value="1"/>
</dbReference>
<protein>
    <submittedName>
        <fullName evidence="20">Diacylglycerol kinase family protein</fullName>
    </submittedName>
</protein>
<dbReference type="PANTHER" id="PTHR34299">
    <property type="entry name" value="DIACYLGLYCEROL KINASE"/>
    <property type="match status" value="1"/>
</dbReference>
<reference evidence="20 21" key="1">
    <citation type="submission" date="2019-08" db="EMBL/GenBank/DDBJ databases">
        <title>In-depth cultivation of the pig gut microbiome towards novel bacterial diversity and tailored functional studies.</title>
        <authorList>
            <person name="Wylensek D."/>
            <person name="Hitch T.C.A."/>
            <person name="Clavel T."/>
        </authorList>
    </citation>
    <scope>NUCLEOTIDE SEQUENCE [LARGE SCALE GENOMIC DNA]</scope>
    <source>
        <strain evidence="20 21">WB01_CNA04</strain>
    </source>
</reference>
<keyword evidence="7 17" id="KW-0547">Nucleotide-binding</keyword>
<evidence type="ECO:0000256" key="5">
    <source>
        <dbReference type="ARBA" id="ARBA00022679"/>
    </source>
</evidence>
<evidence type="ECO:0000256" key="12">
    <source>
        <dbReference type="ARBA" id="ARBA00023136"/>
    </source>
</evidence>
<dbReference type="GO" id="GO:0005886">
    <property type="term" value="C:plasma membrane"/>
    <property type="evidence" value="ECO:0007669"/>
    <property type="project" value="UniProtKB-SubCell"/>
</dbReference>
<evidence type="ECO:0000256" key="4">
    <source>
        <dbReference type="ARBA" id="ARBA00022516"/>
    </source>
</evidence>
<feature type="active site" description="Proton acceptor" evidence="15">
    <location>
        <position position="71"/>
    </location>
</feature>
<feature type="binding site" evidence="17">
    <location>
        <position position="30"/>
    </location>
    <ligand>
        <name>ATP</name>
        <dbReference type="ChEBI" id="CHEBI:30616"/>
    </ligand>
</feature>
<dbReference type="CDD" id="cd14265">
    <property type="entry name" value="UDPK_IM_like"/>
    <property type="match status" value="1"/>
</dbReference>
<dbReference type="GO" id="GO:0046872">
    <property type="term" value="F:metal ion binding"/>
    <property type="evidence" value="ECO:0007669"/>
    <property type="project" value="UniProtKB-KW"/>
</dbReference>
<dbReference type="InterPro" id="IPR036945">
    <property type="entry name" value="DAGK_sf"/>
</dbReference>
<evidence type="ECO:0000256" key="17">
    <source>
        <dbReference type="PIRSR" id="PIRSR600829-3"/>
    </source>
</evidence>
<evidence type="ECO:0000256" key="14">
    <source>
        <dbReference type="ARBA" id="ARBA00023264"/>
    </source>
</evidence>
<feature type="transmembrane region" description="Helical" evidence="19">
    <location>
        <begin position="98"/>
        <end position="123"/>
    </location>
</feature>
<dbReference type="GO" id="GO:0016301">
    <property type="term" value="F:kinase activity"/>
    <property type="evidence" value="ECO:0007669"/>
    <property type="project" value="UniProtKB-KW"/>
</dbReference>
<feature type="binding site" evidence="18">
    <location>
        <position position="30"/>
    </location>
    <ligand>
        <name>a divalent metal cation</name>
        <dbReference type="ChEBI" id="CHEBI:60240"/>
    </ligand>
</feature>
<evidence type="ECO:0000256" key="1">
    <source>
        <dbReference type="ARBA" id="ARBA00004651"/>
    </source>
</evidence>
<keyword evidence="11" id="KW-0443">Lipid metabolism</keyword>
<evidence type="ECO:0000256" key="11">
    <source>
        <dbReference type="ARBA" id="ARBA00023098"/>
    </source>
</evidence>
<feature type="binding site" evidence="16">
    <location>
        <position position="71"/>
    </location>
    <ligand>
        <name>substrate</name>
    </ligand>
</feature>
<feature type="transmembrane region" description="Helical" evidence="19">
    <location>
        <begin position="56"/>
        <end position="77"/>
    </location>
</feature>
<feature type="binding site" evidence="17">
    <location>
        <begin position="87"/>
        <end position="89"/>
    </location>
    <ligand>
        <name>ATP</name>
        <dbReference type="ChEBI" id="CHEBI:30616"/>
    </ligand>
</feature>
<dbReference type="AlphaFoldDB" id="A0A6N7WTP4"/>
<keyword evidence="4" id="KW-0444">Lipid biosynthesis</keyword>
<keyword evidence="8 20" id="KW-0418">Kinase</keyword>
<accession>A0A6N7WTP4</accession>
<keyword evidence="18" id="KW-0460">Magnesium</keyword>
<comment type="cofactor">
    <cofactor evidence="18">
        <name>Mg(2+)</name>
        <dbReference type="ChEBI" id="CHEBI:18420"/>
    </cofactor>
    <text evidence="18">Mn(2+), Zn(2+), Cd(2+) and Co(2+) support activity to lesser extents.</text>
</comment>
<keyword evidence="18" id="KW-0479">Metal-binding</keyword>
<sequence length="128" mass="13599">MIPGRSPRHPSFRRSFLFALQGFRTALRQERNIKVMLAGGAFAVAMGLILRIDAVSWAIVLVCCGMVIAAELLNTAIETVVDLVSPEFHPLAGQAKDIAAAASWVLSLTAAVVGVIVYANALIRLLAG</sequence>
<evidence type="ECO:0000313" key="21">
    <source>
        <dbReference type="Proteomes" id="UP000434342"/>
    </source>
</evidence>
<comment type="caution">
    <text evidence="20">The sequence shown here is derived from an EMBL/GenBank/DDBJ whole genome shotgun (WGS) entry which is preliminary data.</text>
</comment>
<dbReference type="InterPro" id="IPR033717">
    <property type="entry name" value="UDPK"/>
</dbReference>
<comment type="similarity">
    <text evidence="2">Belongs to the bacterial diacylglycerol kinase family.</text>
</comment>
<evidence type="ECO:0000256" key="15">
    <source>
        <dbReference type="PIRSR" id="PIRSR600829-1"/>
    </source>
</evidence>
<keyword evidence="9 17" id="KW-0067">ATP-binding</keyword>
<dbReference type="EMBL" id="VUND01000001">
    <property type="protein sequence ID" value="MST60138.1"/>
    <property type="molecule type" value="Genomic_DNA"/>
</dbReference>
<evidence type="ECO:0000313" key="20">
    <source>
        <dbReference type="EMBL" id="MST60138.1"/>
    </source>
</evidence>
<evidence type="ECO:0000256" key="6">
    <source>
        <dbReference type="ARBA" id="ARBA00022692"/>
    </source>
</evidence>
<dbReference type="InterPro" id="IPR000829">
    <property type="entry name" value="DAGK"/>
</dbReference>
<feature type="binding site" evidence="17">
    <location>
        <begin position="96"/>
        <end position="97"/>
    </location>
    <ligand>
        <name>ATP</name>
        <dbReference type="ChEBI" id="CHEBI:30616"/>
    </ligand>
</feature>
<evidence type="ECO:0000256" key="16">
    <source>
        <dbReference type="PIRSR" id="PIRSR600829-2"/>
    </source>
</evidence>
<evidence type="ECO:0000256" key="10">
    <source>
        <dbReference type="ARBA" id="ARBA00022989"/>
    </source>
</evidence>
<dbReference type="Pfam" id="PF01219">
    <property type="entry name" value="DAGK_prokar"/>
    <property type="match status" value="1"/>
</dbReference>
<evidence type="ECO:0000256" key="2">
    <source>
        <dbReference type="ARBA" id="ARBA00005967"/>
    </source>
</evidence>
<dbReference type="GO" id="GO:0008654">
    <property type="term" value="P:phospholipid biosynthetic process"/>
    <property type="evidence" value="ECO:0007669"/>
    <property type="project" value="UniProtKB-KW"/>
</dbReference>
<dbReference type="Proteomes" id="UP000434342">
    <property type="component" value="Unassembled WGS sequence"/>
</dbReference>
<organism evidence="20 21">
    <name type="scientific">Parafannyhessea umbonata</name>
    <dbReference type="NCBI Taxonomy" id="604330"/>
    <lineage>
        <taxon>Bacteria</taxon>
        <taxon>Bacillati</taxon>
        <taxon>Actinomycetota</taxon>
        <taxon>Coriobacteriia</taxon>
        <taxon>Coriobacteriales</taxon>
        <taxon>Atopobiaceae</taxon>
        <taxon>Parafannyhessea</taxon>
    </lineage>
</organism>
<dbReference type="RefSeq" id="WP_154540267.1">
    <property type="nucleotide sequence ID" value="NZ_VUND01000001.1"/>
</dbReference>
<dbReference type="Gene3D" id="1.10.287.3610">
    <property type="match status" value="1"/>
</dbReference>
<keyword evidence="6 19" id="KW-0812">Transmembrane</keyword>
<evidence type="ECO:0000256" key="9">
    <source>
        <dbReference type="ARBA" id="ARBA00022840"/>
    </source>
</evidence>
<evidence type="ECO:0000256" key="13">
    <source>
        <dbReference type="ARBA" id="ARBA00023209"/>
    </source>
</evidence>
<proteinExistence type="inferred from homology"/>
<keyword evidence="12 19" id="KW-0472">Membrane</keyword>
<dbReference type="GO" id="GO:0005524">
    <property type="term" value="F:ATP binding"/>
    <property type="evidence" value="ECO:0007669"/>
    <property type="project" value="UniProtKB-KW"/>
</dbReference>
<evidence type="ECO:0000256" key="8">
    <source>
        <dbReference type="ARBA" id="ARBA00022777"/>
    </source>
</evidence>
<evidence type="ECO:0000256" key="3">
    <source>
        <dbReference type="ARBA" id="ARBA00022475"/>
    </source>
</evidence>
<evidence type="ECO:0000256" key="7">
    <source>
        <dbReference type="ARBA" id="ARBA00022741"/>
    </source>
</evidence>
<dbReference type="PROSITE" id="PS01069">
    <property type="entry name" value="DAGK_PROKAR"/>
    <property type="match status" value="1"/>
</dbReference>
<keyword evidence="3" id="KW-1003">Cell membrane</keyword>
<gene>
    <name evidence="20" type="ORF">FYJ69_04330</name>
</gene>
<name>A0A6N7WTP4_9ACTN</name>
<feature type="binding site" evidence="17">
    <location>
        <position position="78"/>
    </location>
    <ligand>
        <name>ATP</name>
        <dbReference type="ChEBI" id="CHEBI:30616"/>
    </ligand>
</feature>
<comment type="subcellular location">
    <subcellularLocation>
        <location evidence="1">Cell membrane</location>
        <topology evidence="1">Multi-pass membrane protein</topology>
    </subcellularLocation>
</comment>
<keyword evidence="5" id="KW-0808">Transferase</keyword>
<keyword evidence="10 19" id="KW-1133">Transmembrane helix</keyword>
<feature type="binding site" evidence="18">
    <location>
        <position position="78"/>
    </location>
    <ligand>
        <name>a divalent metal cation</name>
        <dbReference type="ChEBI" id="CHEBI:60240"/>
    </ligand>
</feature>
<evidence type="ECO:0000256" key="18">
    <source>
        <dbReference type="PIRSR" id="PIRSR600829-4"/>
    </source>
</evidence>
<keyword evidence="14" id="KW-1208">Phospholipid metabolism</keyword>
<keyword evidence="13" id="KW-0594">Phospholipid biosynthesis</keyword>
<evidence type="ECO:0000256" key="19">
    <source>
        <dbReference type="SAM" id="Phobius"/>
    </source>
</evidence>
<feature type="transmembrane region" description="Helical" evidence="19">
    <location>
        <begin position="33"/>
        <end position="50"/>
    </location>
</feature>